<evidence type="ECO:0000313" key="1">
    <source>
        <dbReference type="EMBL" id="MFD1047276.1"/>
    </source>
</evidence>
<organism evidence="1 2">
    <name type="scientific">Kibdelosporangium lantanae</name>
    <dbReference type="NCBI Taxonomy" id="1497396"/>
    <lineage>
        <taxon>Bacteria</taxon>
        <taxon>Bacillati</taxon>
        <taxon>Actinomycetota</taxon>
        <taxon>Actinomycetes</taxon>
        <taxon>Pseudonocardiales</taxon>
        <taxon>Pseudonocardiaceae</taxon>
        <taxon>Kibdelosporangium</taxon>
    </lineage>
</organism>
<gene>
    <name evidence="1" type="ORF">ACFQ1S_17845</name>
</gene>
<reference evidence="2" key="1">
    <citation type="journal article" date="2019" name="Int. J. Syst. Evol. Microbiol.">
        <title>The Global Catalogue of Microorganisms (GCM) 10K type strain sequencing project: providing services to taxonomists for standard genome sequencing and annotation.</title>
        <authorList>
            <consortium name="The Broad Institute Genomics Platform"/>
            <consortium name="The Broad Institute Genome Sequencing Center for Infectious Disease"/>
            <person name="Wu L."/>
            <person name="Ma J."/>
        </authorList>
    </citation>
    <scope>NUCLEOTIDE SEQUENCE [LARGE SCALE GENOMIC DNA]</scope>
    <source>
        <strain evidence="2">JCM 31486</strain>
    </source>
</reference>
<protein>
    <submittedName>
        <fullName evidence="1">Uncharacterized protein</fullName>
    </submittedName>
</protein>
<comment type="caution">
    <text evidence="1">The sequence shown here is derived from an EMBL/GenBank/DDBJ whole genome shotgun (WGS) entry which is preliminary data.</text>
</comment>
<proteinExistence type="predicted"/>
<keyword evidence="2" id="KW-1185">Reference proteome</keyword>
<name>A0ABW3MAK7_9PSEU</name>
<dbReference type="Proteomes" id="UP001597045">
    <property type="component" value="Unassembled WGS sequence"/>
</dbReference>
<sequence>MDANLLDELIYRSWSNAGRRGVRAVAERMFVVGRLVRVGDEGRHHVDLLERAGELKGMLVEFAMSPRFDTELTAVIWQMFPGGVVSDEAEFTMALDHFALQHELRSGGTVVEAFVTANPELPEVERDMLLGWRDVVEGIFEVRGKDRDAVLLFNFVDELTYRTQSTLGRKAFTPLRKSMIAVGRVVRIGGDWVVSGNLAVFPASARDQMLAAAAQEAMRNPAAAFRNPEKLAEARRLMTDQHDLFVELFGADLIVVPASEVSGKVTEFYHHVARQVRPDAEPPDPDRLGLDDEELFSAEHVAIHFVPGEGLSFYPDFHLVEEAFANPALLSRRRHREALTDLLRDPDTSPEPLRQLAARDESSANAAFAKLLKRKSFRWDVEGEALLRRHKPGYFDGLVRRPPTVPPMTAPWGRPGN</sequence>
<accession>A0ABW3MAK7</accession>
<dbReference type="EMBL" id="JBHTIS010001000">
    <property type="protein sequence ID" value="MFD1047276.1"/>
    <property type="molecule type" value="Genomic_DNA"/>
</dbReference>
<evidence type="ECO:0000313" key="2">
    <source>
        <dbReference type="Proteomes" id="UP001597045"/>
    </source>
</evidence>